<keyword evidence="5 7" id="KW-0862">Zinc</keyword>
<evidence type="ECO:0000256" key="6">
    <source>
        <dbReference type="ARBA" id="ARBA00023049"/>
    </source>
</evidence>
<dbReference type="GO" id="GO:0004222">
    <property type="term" value="F:metalloendopeptidase activity"/>
    <property type="evidence" value="ECO:0007669"/>
    <property type="project" value="InterPro"/>
</dbReference>
<reference evidence="8" key="2">
    <citation type="journal article" date="2015" name="MBio">
        <title>Analyses of alternatively processed genes in ciliates provide insights into the origins of scrambled genomes and may provide a mechanism for speciation.</title>
        <authorList>
            <person name="Gao F."/>
            <person name="Roy S.W."/>
            <person name="Katz L.A."/>
        </authorList>
    </citation>
    <scope>NUCLEOTIDE SEQUENCE</scope>
    <source>
        <strain evidence="8">USA-SC2</strain>
    </source>
</reference>
<evidence type="ECO:0000256" key="4">
    <source>
        <dbReference type="ARBA" id="ARBA00022801"/>
    </source>
</evidence>
<dbReference type="GO" id="GO:0005737">
    <property type="term" value="C:cytoplasm"/>
    <property type="evidence" value="ECO:0007669"/>
    <property type="project" value="TreeGrafter"/>
</dbReference>
<dbReference type="GO" id="GO:0006508">
    <property type="term" value="P:proteolysis"/>
    <property type="evidence" value="ECO:0007669"/>
    <property type="project" value="UniProtKB-KW"/>
</dbReference>
<proteinExistence type="inferred from homology"/>
<organism evidence="8">
    <name type="scientific">Chilodonella uncinata</name>
    <dbReference type="NCBI Taxonomy" id="151077"/>
    <lineage>
        <taxon>Eukaryota</taxon>
        <taxon>Sar</taxon>
        <taxon>Alveolata</taxon>
        <taxon>Ciliophora</taxon>
        <taxon>Intramacronucleata</taxon>
        <taxon>Phyllopharyngea</taxon>
        <taxon>Phyllopharyngia</taxon>
        <taxon>Chlamydodontida</taxon>
        <taxon>Chilodonellidae</taxon>
        <taxon>Chilodonella</taxon>
    </lineage>
</organism>
<evidence type="ECO:0000256" key="1">
    <source>
        <dbReference type="ARBA" id="ARBA00005860"/>
    </source>
</evidence>
<evidence type="ECO:0000256" key="7">
    <source>
        <dbReference type="PIRSR" id="PIRSR601577-2"/>
    </source>
</evidence>
<keyword evidence="4" id="KW-0378">Hydrolase</keyword>
<protein>
    <submittedName>
        <fullName evidence="8">Leishmanolysin family protein</fullName>
    </submittedName>
</protein>
<comment type="cofactor">
    <cofactor evidence="7">
        <name>Zn(2+)</name>
        <dbReference type="ChEBI" id="CHEBI:29105"/>
    </cofactor>
    <text evidence="7">Binds 1 zinc ion per subunit.</text>
</comment>
<dbReference type="Pfam" id="PF01457">
    <property type="entry name" value="Peptidase_M8"/>
    <property type="match status" value="1"/>
</dbReference>
<feature type="binding site" evidence="7">
    <location>
        <position position="84"/>
    </location>
    <ligand>
        <name>Zn(2+)</name>
        <dbReference type="ChEBI" id="CHEBI:29105"/>
        <note>catalytic</note>
    </ligand>
</feature>
<name>A0A0A7CKM4_9CILI</name>
<dbReference type="GO" id="GO:0016020">
    <property type="term" value="C:membrane"/>
    <property type="evidence" value="ECO:0007669"/>
    <property type="project" value="InterPro"/>
</dbReference>
<feature type="non-terminal residue" evidence="8">
    <location>
        <position position="1"/>
    </location>
</feature>
<feature type="non-terminal residue" evidence="8">
    <location>
        <position position="292"/>
    </location>
</feature>
<dbReference type="PANTHER" id="PTHR10942:SF0">
    <property type="entry name" value="LEISHMANOLYSIN-LIKE PEPTIDASE"/>
    <property type="match status" value="1"/>
</dbReference>
<evidence type="ECO:0000313" key="8">
    <source>
        <dbReference type="EMBL" id="AIE77195.1"/>
    </source>
</evidence>
<dbReference type="Gene3D" id="3.90.132.10">
    <property type="entry name" value="Leishmanolysin , domain 2"/>
    <property type="match status" value="1"/>
</dbReference>
<evidence type="ECO:0000256" key="5">
    <source>
        <dbReference type="ARBA" id="ARBA00022833"/>
    </source>
</evidence>
<evidence type="ECO:0000256" key="2">
    <source>
        <dbReference type="ARBA" id="ARBA00022670"/>
    </source>
</evidence>
<dbReference type="PANTHER" id="PTHR10942">
    <property type="entry name" value="LEISHMANOLYSIN-LIKE PEPTIDASE"/>
    <property type="match status" value="1"/>
</dbReference>
<dbReference type="InterPro" id="IPR001577">
    <property type="entry name" value="Peptidase_M8"/>
</dbReference>
<dbReference type="SUPFAM" id="SSF55486">
    <property type="entry name" value="Metalloproteases ('zincins'), catalytic domain"/>
    <property type="match status" value="1"/>
</dbReference>
<keyword evidence="2" id="KW-0645">Protease</keyword>
<evidence type="ECO:0000256" key="3">
    <source>
        <dbReference type="ARBA" id="ARBA00022723"/>
    </source>
</evidence>
<keyword evidence="6 7" id="KW-0482">Metalloprotease</keyword>
<dbReference type="GO" id="GO:0007155">
    <property type="term" value="P:cell adhesion"/>
    <property type="evidence" value="ECO:0007669"/>
    <property type="project" value="InterPro"/>
</dbReference>
<keyword evidence="3 7" id="KW-0479">Metal-binding</keyword>
<reference evidence="8" key="1">
    <citation type="journal article" date="2014" name="Protist">
        <title>Nanochromosome copy number does not correlate with RNA levels though patterns are conserved between strains of the ciliate morphospecies Chilodonella uncinata.</title>
        <authorList>
            <person name="Huang J."/>
            <person name="Katz L.A."/>
        </authorList>
    </citation>
    <scope>NUCLEOTIDE SEQUENCE</scope>
    <source>
        <strain evidence="8">USA-SC2</strain>
    </source>
</reference>
<dbReference type="AlphaFoldDB" id="A0A0A7CKM4"/>
<accession>A0A0A7CKM4</accession>
<dbReference type="EMBL" id="KJ000284">
    <property type="protein sequence ID" value="AIE77195.1"/>
    <property type="molecule type" value="Genomic_DNA"/>
</dbReference>
<dbReference type="GO" id="GO:0046872">
    <property type="term" value="F:metal ion binding"/>
    <property type="evidence" value="ECO:0007669"/>
    <property type="project" value="UniProtKB-KW"/>
</dbReference>
<comment type="similarity">
    <text evidence="1">Belongs to the peptidase M8 family.</text>
</comment>
<sequence length="292" mass="32504">YFSTFVHEFAHILWFNEDLFKVYRDANNKIRTDIQQNNTKFGGETRSLIIAPEVLTYAREYFNDNTLIGVPLENGGGSGSAGSHWEKAFMPVEFMNPSVEAPGIVTEFSLQLLKASGWYTFVDMGYTQHYTWGKGGTHTYHVSSCPTTEEFCSKSGDATCSWDYKSKAICDGFDVFMGNCKYKKNDGKYCLKDVPEENKPDASEAYGKSSRCFMSNNKPHCYKSACENGSQIKITLANGGDGLCTENSQRITINGYNVLCPSNLSDFCQRLSDACPDDCSGNGVCLSNKKCF</sequence>